<accession>A0AA38GGW4</accession>
<name>A0AA38GGW4_TAXCH</name>
<evidence type="ECO:0000313" key="1">
    <source>
        <dbReference type="EMBL" id="KAH9321315.1"/>
    </source>
</evidence>
<keyword evidence="2" id="KW-1185">Reference proteome</keyword>
<dbReference type="EMBL" id="JAHRHJ020000003">
    <property type="protein sequence ID" value="KAH9321315.1"/>
    <property type="molecule type" value="Genomic_DNA"/>
</dbReference>
<protein>
    <submittedName>
        <fullName evidence="1">Uncharacterized protein</fullName>
    </submittedName>
</protein>
<dbReference type="Proteomes" id="UP000824469">
    <property type="component" value="Unassembled WGS sequence"/>
</dbReference>
<proteinExistence type="predicted"/>
<organism evidence="1 2">
    <name type="scientific">Taxus chinensis</name>
    <name type="common">Chinese yew</name>
    <name type="synonym">Taxus wallichiana var. chinensis</name>
    <dbReference type="NCBI Taxonomy" id="29808"/>
    <lineage>
        <taxon>Eukaryota</taxon>
        <taxon>Viridiplantae</taxon>
        <taxon>Streptophyta</taxon>
        <taxon>Embryophyta</taxon>
        <taxon>Tracheophyta</taxon>
        <taxon>Spermatophyta</taxon>
        <taxon>Pinopsida</taxon>
        <taxon>Pinidae</taxon>
        <taxon>Conifers II</taxon>
        <taxon>Cupressales</taxon>
        <taxon>Taxaceae</taxon>
        <taxon>Taxus</taxon>
    </lineage>
</organism>
<sequence length="395" mass="45999">MVNNNWLVTKRPRIDRLPKELYHIEFVEEIGDMITLLSQVFGLPSARIFHQWMYQFICIILAKKEFVDWATIISNTLHKQLIEVKMIGCFYMTSYLTYVIARRKLFSRLETRGVMGPSNSVFHYHPQLSFKNSSHHFRRDNDAFTFHVIRNLNQNTEERFSKEAMSVISQWGTWFIQFSSFSYIRVSGFASTLWKLPKYIKAFRIKNPPDSFITDDEDVIDPSYDAIAFTSLPRIDWTKRDEFSLDIHEGISQNLLNNQEVDIEVVSPRIEVIDKIQAGSHDVENNENIDLSSRILYAELVHDTPSWVDSKVKKRKRFVKAIDIDFDALFKLSNDVIPKKPKVISQIMVDNYGNSFADLAIPQVDKERDAMTPIDYEVSKLGLERSTLESDMAMA</sequence>
<evidence type="ECO:0000313" key="2">
    <source>
        <dbReference type="Proteomes" id="UP000824469"/>
    </source>
</evidence>
<comment type="caution">
    <text evidence="1">The sequence shown here is derived from an EMBL/GenBank/DDBJ whole genome shotgun (WGS) entry which is preliminary data.</text>
</comment>
<reference evidence="1 2" key="1">
    <citation type="journal article" date="2021" name="Nat. Plants">
        <title>The Taxus genome provides insights into paclitaxel biosynthesis.</title>
        <authorList>
            <person name="Xiong X."/>
            <person name="Gou J."/>
            <person name="Liao Q."/>
            <person name="Li Y."/>
            <person name="Zhou Q."/>
            <person name="Bi G."/>
            <person name="Li C."/>
            <person name="Du R."/>
            <person name="Wang X."/>
            <person name="Sun T."/>
            <person name="Guo L."/>
            <person name="Liang H."/>
            <person name="Lu P."/>
            <person name="Wu Y."/>
            <person name="Zhang Z."/>
            <person name="Ro D.K."/>
            <person name="Shang Y."/>
            <person name="Huang S."/>
            <person name="Yan J."/>
        </authorList>
    </citation>
    <scope>NUCLEOTIDE SEQUENCE [LARGE SCALE GENOMIC DNA]</scope>
    <source>
        <strain evidence="1">Ta-2019</strain>
    </source>
</reference>
<gene>
    <name evidence="1" type="ORF">KI387_015954</name>
</gene>
<dbReference type="AlphaFoldDB" id="A0AA38GGW4"/>